<comment type="caution">
    <text evidence="3">The sequence shown here is derived from an EMBL/GenBank/DDBJ whole genome shotgun (WGS) entry which is preliminary data.</text>
</comment>
<keyword evidence="2" id="KW-0732">Signal</keyword>
<dbReference type="RefSeq" id="WP_203005148.1">
    <property type="nucleotide sequence ID" value="NZ_JADWYV010000152.1"/>
</dbReference>
<dbReference type="AlphaFoldDB" id="A0A937UQK6"/>
<evidence type="ECO:0000313" key="3">
    <source>
        <dbReference type="EMBL" id="MBL7630332.1"/>
    </source>
</evidence>
<organism evidence="3 4">
    <name type="scientific">Frankia nepalensis</name>
    <dbReference type="NCBI Taxonomy" id="1836974"/>
    <lineage>
        <taxon>Bacteria</taxon>
        <taxon>Bacillati</taxon>
        <taxon>Actinomycetota</taxon>
        <taxon>Actinomycetes</taxon>
        <taxon>Frankiales</taxon>
        <taxon>Frankiaceae</taxon>
        <taxon>Frankia</taxon>
    </lineage>
</organism>
<evidence type="ECO:0000256" key="1">
    <source>
        <dbReference type="SAM" id="MobiDB-lite"/>
    </source>
</evidence>
<dbReference type="EMBL" id="JAEACQ010000247">
    <property type="protein sequence ID" value="MBL7630332.1"/>
    <property type="molecule type" value="Genomic_DNA"/>
</dbReference>
<accession>A0A937UQK6</accession>
<evidence type="ECO:0000313" key="4">
    <source>
        <dbReference type="Proteomes" id="UP000604475"/>
    </source>
</evidence>
<evidence type="ECO:0000256" key="2">
    <source>
        <dbReference type="SAM" id="SignalP"/>
    </source>
</evidence>
<name>A0A937UQK6_9ACTN</name>
<keyword evidence="4" id="KW-1185">Reference proteome</keyword>
<reference evidence="3" key="1">
    <citation type="submission" date="2020-12" db="EMBL/GenBank/DDBJ databases">
        <title>Genomic characterization of non-nitrogen-fixing Frankia strains.</title>
        <authorList>
            <person name="Carlos-Shanley C."/>
            <person name="Guerra T."/>
            <person name="Hahn D."/>
        </authorList>
    </citation>
    <scope>NUCLEOTIDE SEQUENCE</scope>
    <source>
        <strain evidence="3">CN6</strain>
    </source>
</reference>
<feature type="chain" id="PRO_5037597176" description="Secreted protein" evidence="2">
    <location>
        <begin position="26"/>
        <end position="92"/>
    </location>
</feature>
<sequence length="92" mass="9940">MPRRLFYVTFGAVAGVLVVRQAAKAAAALSPGSVAGSLVASLSDFMADVREFMAEREDELRDALGLYDDPDEDELPPADPDATVHLPRVRRP</sequence>
<gene>
    <name evidence="3" type="ORF">I7412_24860</name>
</gene>
<dbReference type="Proteomes" id="UP000604475">
    <property type="component" value="Unassembled WGS sequence"/>
</dbReference>
<proteinExistence type="predicted"/>
<evidence type="ECO:0008006" key="5">
    <source>
        <dbReference type="Google" id="ProtNLM"/>
    </source>
</evidence>
<feature type="region of interest" description="Disordered" evidence="1">
    <location>
        <begin position="66"/>
        <end position="92"/>
    </location>
</feature>
<protein>
    <recommendedName>
        <fullName evidence="5">Secreted protein</fullName>
    </recommendedName>
</protein>
<feature type="signal peptide" evidence="2">
    <location>
        <begin position="1"/>
        <end position="25"/>
    </location>
</feature>